<dbReference type="GeneID" id="69041098"/>
<keyword evidence="2" id="KW-1185">Reference proteome</keyword>
<dbReference type="AlphaFoldDB" id="C0NX90"/>
<protein>
    <submittedName>
        <fullName evidence="1">Uncharacterized protein</fullName>
    </submittedName>
</protein>
<sequence>MSYNKIISKKVVDSFTRNGVNITISVATKTSIWERPNLAVDTVAKPFSASLKSFTGTLPEGTADVCASIRAATREIISQPFASTSKARGQASTSQRSEVLSASLDIGCVKEMPEQALGVGSVR</sequence>
<reference evidence="1" key="1">
    <citation type="submission" date="2009-02" db="EMBL/GenBank/DDBJ databases">
        <title>The Genome Sequence of Ajellomyces capsulatus strain G186AR.</title>
        <authorList>
            <consortium name="The Broad Institute Genome Sequencing Platform"/>
            <person name="Champion M."/>
            <person name="Cuomo C."/>
            <person name="Ma L.-J."/>
            <person name="Henn M.R."/>
            <person name="Sil A."/>
            <person name="Goldman B."/>
            <person name="Young S.K."/>
            <person name="Kodira C.D."/>
            <person name="Zeng Q."/>
            <person name="Koehrsen M."/>
            <person name="Alvarado L."/>
            <person name="Berlin A."/>
            <person name="Borenstein D."/>
            <person name="Chen Z."/>
            <person name="Engels R."/>
            <person name="Freedman E."/>
            <person name="Gellesch M."/>
            <person name="Goldberg J."/>
            <person name="Griggs A."/>
            <person name="Gujja S."/>
            <person name="Heiman D."/>
            <person name="Hepburn T."/>
            <person name="Howarth C."/>
            <person name="Jen D."/>
            <person name="Larson L."/>
            <person name="Lewis B."/>
            <person name="Mehta T."/>
            <person name="Park D."/>
            <person name="Pearson M."/>
            <person name="Roberts A."/>
            <person name="Saif S."/>
            <person name="Shea T."/>
            <person name="Shenoy N."/>
            <person name="Sisk P."/>
            <person name="Stolte C."/>
            <person name="Sykes S."/>
            <person name="Walk T."/>
            <person name="White J."/>
            <person name="Yandava C."/>
            <person name="Klein B."/>
            <person name="McEwen J.G."/>
            <person name="Puccia R."/>
            <person name="Goldman G.H."/>
            <person name="Felipe M.S."/>
            <person name="Nino-Vega G."/>
            <person name="San-Blas G."/>
            <person name="Taylor J."/>
            <person name="Mendoza L."/>
            <person name="Galagan J."/>
            <person name="Nusbaum C."/>
            <person name="Birren B."/>
        </authorList>
    </citation>
    <scope>NUCLEOTIDE SEQUENCE</scope>
    <source>
        <strain evidence="1">G186AR</strain>
    </source>
</reference>
<evidence type="ECO:0000313" key="2">
    <source>
        <dbReference type="Proteomes" id="UP000001631"/>
    </source>
</evidence>
<gene>
    <name evidence="1" type="ORF">HCBG_08082</name>
</gene>
<dbReference type="RefSeq" id="XP_045284437.1">
    <property type="nucleotide sequence ID" value="XM_045435131.1"/>
</dbReference>
<proteinExistence type="predicted"/>
<dbReference type="VEuPathDB" id="FungiDB:I7I50_08345"/>
<dbReference type="HOGENOM" id="CLU_2014603_0_0_1"/>
<dbReference type="EMBL" id="GG663375">
    <property type="protein sequence ID" value="EEH03956.1"/>
    <property type="molecule type" value="Genomic_DNA"/>
</dbReference>
<accession>C0NX90</accession>
<evidence type="ECO:0000313" key="1">
    <source>
        <dbReference type="EMBL" id="EEH03956.1"/>
    </source>
</evidence>
<organism evidence="1 2">
    <name type="scientific">Ajellomyces capsulatus (strain G186AR / H82 / ATCC MYA-2454 / RMSCC 2432)</name>
    <name type="common">Darling's disease fungus</name>
    <name type="synonym">Histoplasma capsulatum</name>
    <dbReference type="NCBI Taxonomy" id="447093"/>
    <lineage>
        <taxon>Eukaryota</taxon>
        <taxon>Fungi</taxon>
        <taxon>Dikarya</taxon>
        <taxon>Ascomycota</taxon>
        <taxon>Pezizomycotina</taxon>
        <taxon>Eurotiomycetes</taxon>
        <taxon>Eurotiomycetidae</taxon>
        <taxon>Onygenales</taxon>
        <taxon>Ajellomycetaceae</taxon>
        <taxon>Histoplasma</taxon>
    </lineage>
</organism>
<dbReference type="InParanoid" id="C0NX90"/>
<dbReference type="Proteomes" id="UP000001631">
    <property type="component" value="Unassembled WGS sequence"/>
</dbReference>
<name>C0NX90_AJECG</name>